<evidence type="ECO:0000313" key="1">
    <source>
        <dbReference type="EMBL" id="KAK3212393.1"/>
    </source>
</evidence>
<evidence type="ECO:0000313" key="2">
    <source>
        <dbReference type="Proteomes" id="UP001281410"/>
    </source>
</evidence>
<organism evidence="1 2">
    <name type="scientific">Dipteronia sinensis</name>
    <dbReference type="NCBI Taxonomy" id="43782"/>
    <lineage>
        <taxon>Eukaryota</taxon>
        <taxon>Viridiplantae</taxon>
        <taxon>Streptophyta</taxon>
        <taxon>Embryophyta</taxon>
        <taxon>Tracheophyta</taxon>
        <taxon>Spermatophyta</taxon>
        <taxon>Magnoliopsida</taxon>
        <taxon>eudicotyledons</taxon>
        <taxon>Gunneridae</taxon>
        <taxon>Pentapetalae</taxon>
        <taxon>rosids</taxon>
        <taxon>malvids</taxon>
        <taxon>Sapindales</taxon>
        <taxon>Sapindaceae</taxon>
        <taxon>Hippocastanoideae</taxon>
        <taxon>Acereae</taxon>
        <taxon>Dipteronia</taxon>
    </lineage>
</organism>
<gene>
    <name evidence="1" type="ORF">Dsin_017099</name>
</gene>
<sequence length="126" mass="14838">MLEIYTETANLDLAEFIRDMLQRWYYDRHRSAQSMSRQLTDAAQLKILKCIEKCIYMSISHVDWNIFLVKLKGDQWTVNLLQKICAWSETWITLSYVKTTTRGKHLWTACGITSKIKKGQRTSWSG</sequence>
<comment type="caution">
    <text evidence="1">The sequence shown here is derived from an EMBL/GenBank/DDBJ whole genome shotgun (WGS) entry which is preliminary data.</text>
</comment>
<accession>A0AAE0E7K2</accession>
<dbReference type="AlphaFoldDB" id="A0AAE0E7K2"/>
<protein>
    <submittedName>
        <fullName evidence="1">Uncharacterized protein</fullName>
    </submittedName>
</protein>
<keyword evidence="2" id="KW-1185">Reference proteome</keyword>
<dbReference type="Proteomes" id="UP001281410">
    <property type="component" value="Unassembled WGS sequence"/>
</dbReference>
<dbReference type="EMBL" id="JANJYJ010000005">
    <property type="protein sequence ID" value="KAK3212393.1"/>
    <property type="molecule type" value="Genomic_DNA"/>
</dbReference>
<reference evidence="1" key="1">
    <citation type="journal article" date="2023" name="Plant J.">
        <title>Genome sequences and population genomics provide insights into the demographic history, inbreeding, and mutation load of two 'living fossil' tree species of Dipteronia.</title>
        <authorList>
            <person name="Feng Y."/>
            <person name="Comes H.P."/>
            <person name="Chen J."/>
            <person name="Zhu S."/>
            <person name="Lu R."/>
            <person name="Zhang X."/>
            <person name="Li P."/>
            <person name="Qiu J."/>
            <person name="Olsen K.M."/>
            <person name="Qiu Y."/>
        </authorList>
    </citation>
    <scope>NUCLEOTIDE SEQUENCE</scope>
    <source>
        <strain evidence="1">NBL</strain>
    </source>
</reference>
<proteinExistence type="predicted"/>
<name>A0AAE0E7K2_9ROSI</name>